<accession>A0A1C4C3S2</accession>
<evidence type="ECO:0000256" key="1">
    <source>
        <dbReference type="SAM" id="SignalP"/>
    </source>
</evidence>
<dbReference type="RefSeq" id="WP_061492808.1">
    <property type="nucleotide sequence ID" value="NZ_CP115659.1"/>
</dbReference>
<dbReference type="PROSITE" id="PS51257">
    <property type="entry name" value="PROKAR_LIPOPROTEIN"/>
    <property type="match status" value="1"/>
</dbReference>
<keyword evidence="3" id="KW-1185">Reference proteome</keyword>
<evidence type="ECO:0000313" key="2">
    <source>
        <dbReference type="EMBL" id="SCC13663.1"/>
    </source>
</evidence>
<feature type="signal peptide" evidence="1">
    <location>
        <begin position="1"/>
        <end position="18"/>
    </location>
</feature>
<protein>
    <recommendedName>
        <fullName evidence="4">Lipoprotein</fullName>
    </recommendedName>
</protein>
<dbReference type="EMBL" id="FMAY01000006">
    <property type="protein sequence ID" value="SCC13663.1"/>
    <property type="molecule type" value="Genomic_DNA"/>
</dbReference>
<gene>
    <name evidence="2" type="ORF">GA0061071_106229</name>
</gene>
<feature type="chain" id="PRO_5008689678" description="Lipoprotein" evidence="1">
    <location>
        <begin position="19"/>
        <end position="129"/>
    </location>
</feature>
<proteinExistence type="predicted"/>
<keyword evidence="1" id="KW-0732">Signal</keyword>
<name>A0A1C4C3S2_9ENTR</name>
<dbReference type="OrthoDB" id="9815328at2"/>
<evidence type="ECO:0008006" key="4">
    <source>
        <dbReference type="Google" id="ProtNLM"/>
    </source>
</evidence>
<reference evidence="3" key="1">
    <citation type="submission" date="2016-08" db="EMBL/GenBank/DDBJ databases">
        <authorList>
            <person name="Varghese N."/>
            <person name="Submissions Spin"/>
        </authorList>
    </citation>
    <scope>NUCLEOTIDE SEQUENCE [LARGE SCALE GENOMIC DNA]</scope>
    <source>
        <strain evidence="3">REICA_082</strain>
    </source>
</reference>
<dbReference type="AlphaFoldDB" id="A0A1C4C3S2"/>
<evidence type="ECO:0000313" key="3">
    <source>
        <dbReference type="Proteomes" id="UP000198975"/>
    </source>
</evidence>
<organism evidence="2 3">
    <name type="scientific">Kosakonia oryzendophytica</name>
    <dbReference type="NCBI Taxonomy" id="1005665"/>
    <lineage>
        <taxon>Bacteria</taxon>
        <taxon>Pseudomonadati</taxon>
        <taxon>Pseudomonadota</taxon>
        <taxon>Gammaproteobacteria</taxon>
        <taxon>Enterobacterales</taxon>
        <taxon>Enterobacteriaceae</taxon>
        <taxon>Kosakonia</taxon>
    </lineage>
</organism>
<sequence length="129" mass="13814">MKKIVQFLAVIAVAGALAGCARTAIVQNIDAPVSAGHTQSQVRAAILKAGQQRQWVMNDAGPGVITGRLDNRGHVAEIRITYAADSYSINYANSLNLKASDGRIHKKYNTWVNTLDKQIQQNLASGAAL</sequence>
<dbReference type="Proteomes" id="UP000198975">
    <property type="component" value="Unassembled WGS sequence"/>
</dbReference>